<gene>
    <name evidence="2" type="ORF">ACHAW5_003723</name>
</gene>
<evidence type="ECO:0000256" key="1">
    <source>
        <dbReference type="SAM" id="MobiDB-lite"/>
    </source>
</evidence>
<protein>
    <recommendedName>
        <fullName evidence="4">CBS domain-containing protein</fullName>
    </recommendedName>
</protein>
<name>A0ABD3NQR6_9STRA</name>
<dbReference type="Proteomes" id="UP001530315">
    <property type="component" value="Unassembled WGS sequence"/>
</dbReference>
<evidence type="ECO:0000313" key="2">
    <source>
        <dbReference type="EMBL" id="KAL3778525.1"/>
    </source>
</evidence>
<sequence>MGQAATKAAIGPLSNNLRAAAAGATTARAPAAAAAVVRGGGVVPPSDPPPPPPPVHENDVGAAAAAATANLVASSSRGRLHAAGIAAEVEEVASSSSSPGVGGGGGGVVPELPPDLLKFLNDAGPLRRVVDRELTSPRVYDALSSPGKAGDGIRDEHARMANSRIRRRMPLVRRDGEGGTEREKEKLEEEDDGTTTERTTNFSKVDRSSSLSLSSRGLGVTREDYYRILSTLGGGMGGGSETMEVGSTEWKGAVDDEYERMVSDAASAAQRASGTDDAAKNDEEKEEEGEGRKGRRSKTFDELRDAALFEDSLRYIGVPVLMRDDEGDIIGMWHHRVDDVRHSTGLKVVPEGSVQFVMRNEG</sequence>
<dbReference type="EMBL" id="JALLAZ020001212">
    <property type="protein sequence ID" value="KAL3778525.1"/>
    <property type="molecule type" value="Genomic_DNA"/>
</dbReference>
<feature type="region of interest" description="Disordered" evidence="1">
    <location>
        <begin position="168"/>
        <end position="216"/>
    </location>
</feature>
<organism evidence="2 3">
    <name type="scientific">Stephanodiscus triporus</name>
    <dbReference type="NCBI Taxonomy" id="2934178"/>
    <lineage>
        <taxon>Eukaryota</taxon>
        <taxon>Sar</taxon>
        <taxon>Stramenopiles</taxon>
        <taxon>Ochrophyta</taxon>
        <taxon>Bacillariophyta</taxon>
        <taxon>Coscinodiscophyceae</taxon>
        <taxon>Thalassiosirophycidae</taxon>
        <taxon>Stephanodiscales</taxon>
        <taxon>Stephanodiscaceae</taxon>
        <taxon>Stephanodiscus</taxon>
    </lineage>
</organism>
<evidence type="ECO:0008006" key="4">
    <source>
        <dbReference type="Google" id="ProtNLM"/>
    </source>
</evidence>
<proteinExistence type="predicted"/>
<accession>A0ABD3NQR6</accession>
<reference evidence="2 3" key="1">
    <citation type="submission" date="2024-10" db="EMBL/GenBank/DDBJ databases">
        <title>Updated reference genomes for cyclostephanoid diatoms.</title>
        <authorList>
            <person name="Roberts W.R."/>
            <person name="Alverson A.J."/>
        </authorList>
    </citation>
    <scope>NUCLEOTIDE SEQUENCE [LARGE SCALE GENOMIC DNA]</scope>
    <source>
        <strain evidence="2 3">AJA276-08</strain>
    </source>
</reference>
<keyword evidence="3" id="KW-1185">Reference proteome</keyword>
<evidence type="ECO:0000313" key="3">
    <source>
        <dbReference type="Proteomes" id="UP001530315"/>
    </source>
</evidence>
<feature type="region of interest" description="Disordered" evidence="1">
    <location>
        <begin position="39"/>
        <end position="59"/>
    </location>
</feature>
<feature type="compositionally biased region" description="Basic and acidic residues" evidence="1">
    <location>
        <begin position="172"/>
        <end position="187"/>
    </location>
</feature>
<dbReference type="AlphaFoldDB" id="A0ABD3NQR6"/>
<feature type="compositionally biased region" description="Pro residues" evidence="1">
    <location>
        <begin position="45"/>
        <end position="55"/>
    </location>
</feature>
<comment type="caution">
    <text evidence="2">The sequence shown here is derived from an EMBL/GenBank/DDBJ whole genome shotgun (WGS) entry which is preliminary data.</text>
</comment>
<feature type="region of interest" description="Disordered" evidence="1">
    <location>
        <begin position="263"/>
        <end position="298"/>
    </location>
</feature>